<evidence type="ECO:0000256" key="9">
    <source>
        <dbReference type="ARBA" id="ARBA00051198"/>
    </source>
</evidence>
<dbReference type="Pfam" id="PF14031">
    <property type="entry name" value="D-ser_dehydrat"/>
    <property type="match status" value="1"/>
</dbReference>
<dbReference type="AlphaFoldDB" id="A0A2S7Y4Q6"/>
<dbReference type="GO" id="GO:0036088">
    <property type="term" value="P:D-serine catabolic process"/>
    <property type="evidence" value="ECO:0007669"/>
    <property type="project" value="TreeGrafter"/>
</dbReference>
<dbReference type="InterPro" id="IPR051466">
    <property type="entry name" value="D-amino_acid_metab_enzyme"/>
</dbReference>
<dbReference type="EMBL" id="JRHA01000002">
    <property type="protein sequence ID" value="PQK11077.1"/>
    <property type="molecule type" value="Genomic_DNA"/>
</dbReference>
<reference evidence="15 16" key="1">
    <citation type="submission" date="2016-07" db="EMBL/GenBank/DDBJ databases">
        <title>Comparative genomics of the entomopathogenic fungus Beauveria bassiana.</title>
        <authorList>
            <person name="Valero Jimenez C.A."/>
            <person name="Zwaan B.J."/>
            <person name="Van Kan J.A."/>
            <person name="Takken W."/>
            <person name="Debets A.J."/>
            <person name="Schoustra S.E."/>
            <person name="Koenraadt C.J."/>
        </authorList>
    </citation>
    <scope>NUCLEOTIDE SEQUENCE [LARGE SCALE GENOMIC DNA]</scope>
    <source>
        <strain evidence="15 16">ARSEF 8028</strain>
    </source>
</reference>
<evidence type="ECO:0000256" key="8">
    <source>
        <dbReference type="ARBA" id="ARBA00023239"/>
    </source>
</evidence>
<evidence type="ECO:0000256" key="3">
    <source>
        <dbReference type="ARBA" id="ARBA00005323"/>
    </source>
</evidence>
<dbReference type="InterPro" id="IPR001608">
    <property type="entry name" value="Ala_racemase_N"/>
</dbReference>
<dbReference type="Proteomes" id="UP000237441">
    <property type="component" value="Unassembled WGS sequence"/>
</dbReference>
<keyword evidence="5" id="KW-0479">Metal-binding</keyword>
<dbReference type="FunFam" id="3.20.20.10:FF:000016">
    <property type="entry name" value="D-serine dehydratase"/>
    <property type="match status" value="1"/>
</dbReference>
<keyword evidence="7" id="KW-0663">Pyridoxal phosphate</keyword>
<evidence type="ECO:0000256" key="7">
    <source>
        <dbReference type="ARBA" id="ARBA00022898"/>
    </source>
</evidence>
<evidence type="ECO:0000259" key="14">
    <source>
        <dbReference type="SMART" id="SM01119"/>
    </source>
</evidence>
<proteinExistence type="inferred from homology"/>
<dbReference type="GO" id="GO:0009636">
    <property type="term" value="P:response to toxic substance"/>
    <property type="evidence" value="ECO:0007669"/>
    <property type="project" value="UniProtKB-KW"/>
</dbReference>
<dbReference type="OrthoDB" id="20198at2759"/>
<dbReference type="PANTHER" id="PTHR28004">
    <property type="entry name" value="ZGC:162816-RELATED"/>
    <property type="match status" value="1"/>
</dbReference>
<dbReference type="Pfam" id="PF01168">
    <property type="entry name" value="Ala_racemase_N"/>
    <property type="match status" value="1"/>
</dbReference>
<comment type="caution">
    <text evidence="15">The sequence shown here is derived from an EMBL/GenBank/DDBJ whole genome shotgun (WGS) entry which is preliminary data.</text>
</comment>
<dbReference type="InterPro" id="IPR026956">
    <property type="entry name" value="D-ser_dehydrat-like_dom"/>
</dbReference>
<comment type="catalytic activity">
    <reaction evidence="9">
        <text>D-serine = pyruvate + NH4(+)</text>
        <dbReference type="Rhea" id="RHEA:13977"/>
        <dbReference type="ChEBI" id="CHEBI:15361"/>
        <dbReference type="ChEBI" id="CHEBI:28938"/>
        <dbReference type="ChEBI" id="CHEBI:35247"/>
        <dbReference type="EC" id="4.3.1.18"/>
    </reaction>
    <physiologicalReaction direction="left-to-right" evidence="9">
        <dbReference type="Rhea" id="RHEA:13978"/>
    </physiologicalReaction>
</comment>
<evidence type="ECO:0000256" key="1">
    <source>
        <dbReference type="ARBA" id="ARBA00001933"/>
    </source>
</evidence>
<evidence type="ECO:0000313" key="16">
    <source>
        <dbReference type="Proteomes" id="UP000237441"/>
    </source>
</evidence>
<dbReference type="SMART" id="SM01119">
    <property type="entry name" value="D-ser_dehydrat"/>
    <property type="match status" value="1"/>
</dbReference>
<keyword evidence="4" id="KW-0216">Detoxification</keyword>
<evidence type="ECO:0000313" key="15">
    <source>
        <dbReference type="EMBL" id="PQK11077.1"/>
    </source>
</evidence>
<dbReference type="GO" id="GO:0046872">
    <property type="term" value="F:metal ion binding"/>
    <property type="evidence" value="ECO:0007669"/>
    <property type="project" value="UniProtKB-KW"/>
</dbReference>
<evidence type="ECO:0000256" key="2">
    <source>
        <dbReference type="ARBA" id="ARBA00001947"/>
    </source>
</evidence>
<accession>A0A2S7Y4Q6</accession>
<keyword evidence="8" id="KW-0456">Lyase</keyword>
<evidence type="ECO:0000256" key="5">
    <source>
        <dbReference type="ARBA" id="ARBA00022723"/>
    </source>
</evidence>
<dbReference type="EC" id="4.3.1.18" evidence="11"/>
<gene>
    <name evidence="15" type="ORF">BB8028_0002g13950</name>
</gene>
<evidence type="ECO:0000256" key="12">
    <source>
        <dbReference type="ARBA" id="ARBA00069616"/>
    </source>
</evidence>
<dbReference type="SUPFAM" id="SSF51419">
    <property type="entry name" value="PLP-binding barrel"/>
    <property type="match status" value="1"/>
</dbReference>
<comment type="cofactor">
    <cofactor evidence="2">
        <name>Zn(2+)</name>
        <dbReference type="ChEBI" id="CHEBI:29105"/>
    </cofactor>
</comment>
<protein>
    <recommendedName>
        <fullName evidence="12">D-serine dehydratase</fullName>
        <ecNumber evidence="11">4.3.1.18</ecNumber>
    </recommendedName>
    <alternativeName>
        <fullName evidence="13">D-serine deaminase</fullName>
    </alternativeName>
</protein>
<evidence type="ECO:0000256" key="6">
    <source>
        <dbReference type="ARBA" id="ARBA00022833"/>
    </source>
</evidence>
<comment type="cofactor">
    <cofactor evidence="1">
        <name>pyridoxal 5'-phosphate</name>
        <dbReference type="ChEBI" id="CHEBI:597326"/>
    </cofactor>
</comment>
<evidence type="ECO:0000256" key="13">
    <source>
        <dbReference type="ARBA" id="ARBA00075219"/>
    </source>
</evidence>
<keyword evidence="6" id="KW-0862">Zinc</keyword>
<evidence type="ECO:0000256" key="11">
    <source>
        <dbReference type="ARBA" id="ARBA00066349"/>
    </source>
</evidence>
<dbReference type="PANTHER" id="PTHR28004:SF2">
    <property type="entry name" value="D-SERINE DEHYDRATASE"/>
    <property type="match status" value="1"/>
</dbReference>
<feature type="domain" description="D-serine dehydratase-like" evidence="14">
    <location>
        <begin position="325"/>
        <end position="439"/>
    </location>
</feature>
<comment type="function">
    <text evidence="10">Catalyzes the conversion of D-serine to pyruvate and ammonia. May play a role in D-serine detoxification.</text>
</comment>
<sequence length="459" mass="49920">MFVPQRFNPTQKSLCQFYVGKTIYNVPKPCLVLDRAKMRRHCQSLSAAADALGVDFRAHVKTHKTVQGTRLQVDKAQNVKLVASTIAEIEHLLPLLAEYQDQGRCVNVLYGIPLPQSQVSRLAAVGRKLGKRGLSVLVDHADQLKHLTRFHDEAGFPAGVYVKVDTGYHRAGLPPWGMNKDSLLSKLVVLDQQGTVDFVGLYSHSSLSYNDSTPAQAMANLEDEITGCIEALARNAELFPKSKTLTISVGASPQVSSIENLVTESGKLSPAAQSLHAAMQAVSDSRPYGVQTSLELHAGVYSILDVQQLATNSRAKLGGCEDEIAISVVSEVCSVYNDGEREQSEALISAGVLALGREPCAAYRGWGVVDCSTFASEVVAGRQIIVSRVSQEHSILEWDSHSEGYEINPLPLTVGQSIRIYPNHACITGALYGWYLVVDSDLSGRETQIVDVWCRASGW</sequence>
<dbReference type="InterPro" id="IPR042208">
    <property type="entry name" value="D-ser_dehydrat-like_sf"/>
</dbReference>
<dbReference type="Gene3D" id="2.40.37.20">
    <property type="entry name" value="D-serine dehydratase-like domain"/>
    <property type="match status" value="1"/>
</dbReference>
<organism evidence="15 16">
    <name type="scientific">Beauveria bassiana</name>
    <name type="common">White muscardine disease fungus</name>
    <name type="synonym">Tritirachium shiotae</name>
    <dbReference type="NCBI Taxonomy" id="176275"/>
    <lineage>
        <taxon>Eukaryota</taxon>
        <taxon>Fungi</taxon>
        <taxon>Dikarya</taxon>
        <taxon>Ascomycota</taxon>
        <taxon>Pezizomycotina</taxon>
        <taxon>Sordariomycetes</taxon>
        <taxon>Hypocreomycetidae</taxon>
        <taxon>Hypocreales</taxon>
        <taxon>Cordycipitaceae</taxon>
        <taxon>Beauveria</taxon>
    </lineage>
</organism>
<dbReference type="Gene3D" id="3.20.20.10">
    <property type="entry name" value="Alanine racemase"/>
    <property type="match status" value="1"/>
</dbReference>
<evidence type="ECO:0000256" key="4">
    <source>
        <dbReference type="ARBA" id="ARBA00022575"/>
    </source>
</evidence>
<evidence type="ECO:0000256" key="10">
    <source>
        <dbReference type="ARBA" id="ARBA00055764"/>
    </source>
</evidence>
<dbReference type="InterPro" id="IPR029066">
    <property type="entry name" value="PLP-binding_barrel"/>
</dbReference>
<name>A0A2S7Y4Q6_BEABA</name>
<dbReference type="GO" id="GO:0008721">
    <property type="term" value="F:D-serine ammonia-lyase activity"/>
    <property type="evidence" value="ECO:0007669"/>
    <property type="project" value="UniProtKB-EC"/>
</dbReference>
<comment type="similarity">
    <text evidence="3">Belongs to the DSD1 family.</text>
</comment>